<dbReference type="AlphaFoldDB" id="X8DL84"/>
<gene>
    <name evidence="1" type="ORF">I553_1959</name>
</gene>
<sequence>MRWPNPPGGILDAMDNGTPSPVVCLADPRIHPAARHRCCGRSAARFPGWCWR</sequence>
<dbReference type="EMBL" id="JAOB01000013">
    <property type="protein sequence ID" value="EUA68771.1"/>
    <property type="molecule type" value="Genomic_DNA"/>
</dbReference>
<comment type="caution">
    <text evidence="1">The sequence shown here is derived from an EMBL/GenBank/DDBJ whole genome shotgun (WGS) entry which is preliminary data.</text>
</comment>
<protein>
    <submittedName>
        <fullName evidence="1">Uncharacterized protein</fullName>
    </submittedName>
</protein>
<evidence type="ECO:0000313" key="1">
    <source>
        <dbReference type="EMBL" id="EUA68771.1"/>
    </source>
</evidence>
<organism evidence="1">
    <name type="scientific">Mycobacterium xenopi 4042</name>
    <dbReference type="NCBI Taxonomy" id="1299334"/>
    <lineage>
        <taxon>Bacteria</taxon>
        <taxon>Bacillati</taxon>
        <taxon>Actinomycetota</taxon>
        <taxon>Actinomycetes</taxon>
        <taxon>Mycobacteriales</taxon>
        <taxon>Mycobacteriaceae</taxon>
        <taxon>Mycobacterium</taxon>
    </lineage>
</organism>
<reference evidence="1" key="1">
    <citation type="submission" date="2014-01" db="EMBL/GenBank/DDBJ databases">
        <authorList>
            <person name="Brown-Elliot B."/>
            <person name="Wallace R."/>
            <person name="Lenaerts A."/>
            <person name="Ordway D."/>
            <person name="DeGroote M.A."/>
            <person name="Parker T."/>
            <person name="Sizemore C."/>
            <person name="Tallon L.J."/>
            <person name="Sadzewicz L.K."/>
            <person name="Sengamalay N."/>
            <person name="Fraser C.M."/>
            <person name="Hine E."/>
            <person name="Shefchek K.A."/>
            <person name="Das S.P."/>
            <person name="Tettelin H."/>
        </authorList>
    </citation>
    <scope>NUCLEOTIDE SEQUENCE [LARGE SCALE GENOMIC DNA]</scope>
    <source>
        <strain evidence="1">4042</strain>
    </source>
</reference>
<name>X8DL84_MYCXE</name>
<proteinExistence type="predicted"/>
<accession>X8DL84</accession>
<dbReference type="PATRIC" id="fig|1299334.3.peg.1452"/>